<feature type="non-terminal residue" evidence="1">
    <location>
        <position position="1"/>
    </location>
</feature>
<name>A0A445MEM5_ENSVE</name>
<accession>A0A445MEM5</accession>
<protein>
    <submittedName>
        <fullName evidence="1">Uncharacterized protein</fullName>
    </submittedName>
</protein>
<proteinExistence type="predicted"/>
<dbReference type="EMBL" id="KV875730">
    <property type="protein sequence ID" value="RZR72648.1"/>
    <property type="molecule type" value="Genomic_DNA"/>
</dbReference>
<organism evidence="1">
    <name type="scientific">Ensete ventricosum</name>
    <name type="common">Abyssinian banana</name>
    <name type="synonym">Musa ensete</name>
    <dbReference type="NCBI Taxonomy" id="4639"/>
    <lineage>
        <taxon>Eukaryota</taxon>
        <taxon>Viridiplantae</taxon>
        <taxon>Streptophyta</taxon>
        <taxon>Embryophyta</taxon>
        <taxon>Tracheophyta</taxon>
        <taxon>Spermatophyta</taxon>
        <taxon>Magnoliopsida</taxon>
        <taxon>Liliopsida</taxon>
        <taxon>Zingiberales</taxon>
        <taxon>Musaceae</taxon>
        <taxon>Ensete</taxon>
    </lineage>
</organism>
<evidence type="ECO:0000313" key="1">
    <source>
        <dbReference type="EMBL" id="RZR72648.1"/>
    </source>
</evidence>
<gene>
    <name evidence="1" type="ORF">BHM03_00015538</name>
</gene>
<dbReference type="Proteomes" id="UP000290560">
    <property type="component" value="Unassembled WGS sequence"/>
</dbReference>
<dbReference type="AlphaFoldDB" id="A0A445MEM5"/>
<sequence length="220" mass="24205">LLAEVVLPGSASDVEPSGGRVARVGAALARGRKGRVQLIRTTRRASSSPLALSPPRTRLPSVKLEDGIRIATSFGSGKESGKHDTCCYSCSRAFPGSPLSLSRSSVILHHLLCSLRICRNDELSTHLFRSLRGINSEGEDDWVVKPAAYSVLDYSEGKRTLSLFPFVSCCIKKEMAVNWKKRSNLQSFLTHTTPTVPAYPLPKVTSLPLFWHNHNPDIFY</sequence>
<reference evidence="1" key="1">
    <citation type="journal article" date="2018" name="Data Brief">
        <title>Genome sequence data from 17 accessions of Ensete ventricosum, a staple food crop for millions in Ethiopia.</title>
        <authorList>
            <person name="Yemataw Z."/>
            <person name="Muzemil S."/>
            <person name="Ambachew D."/>
            <person name="Tripathi L."/>
            <person name="Tesfaye K."/>
            <person name="Chala A."/>
            <person name="Farbos A."/>
            <person name="O'Neill P."/>
            <person name="Moore K."/>
            <person name="Grant M."/>
            <person name="Studholme D.J."/>
        </authorList>
    </citation>
    <scope>NUCLEOTIDE SEQUENCE [LARGE SCALE GENOMIC DNA]</scope>
    <source>
        <tissue evidence="1">Leaf</tissue>
    </source>
</reference>